<gene>
    <name evidence="2" type="ORF">HYPSUDRAFT_1105175</name>
</gene>
<sequence length="308" mass="34734">MPLPTLNQVRHIAFTPERYGKQPACANTSHAVLLGDTRGAVVEDNDDENGQEVYGCSKLSQRSAPERLDGSLEKITSLPIDALYEIFGHLHPKDVLNLSRSTKGLRTLLTDGHARGVWRTSLASVRALPACPSDMTEIQYANLAFDDRCHFCLAPGVKEIAWACRVRCCPTCLQQKFISEDELDLWLPENIYIEKPEAIFPFLLPAQKRTSGRNKPMYFLPPAREYLRQLDTLADDAALAAWSADKREKQALRMKHAAQCEYWYTHWAPRSPPAHTMDSVRELTFIFALSALLALLWRNELVASAAHF</sequence>
<dbReference type="SUPFAM" id="SSF81383">
    <property type="entry name" value="F-box domain"/>
    <property type="match status" value="1"/>
</dbReference>
<dbReference type="Pfam" id="PF00646">
    <property type="entry name" value="F-box"/>
    <property type="match status" value="1"/>
</dbReference>
<feature type="domain" description="F-box" evidence="1">
    <location>
        <begin position="72"/>
        <end position="121"/>
    </location>
</feature>
<evidence type="ECO:0000313" key="2">
    <source>
        <dbReference type="EMBL" id="KJA16862.1"/>
    </source>
</evidence>
<keyword evidence="3" id="KW-1185">Reference proteome</keyword>
<name>A0A0D2KQG4_HYPSF</name>
<protein>
    <recommendedName>
        <fullName evidence="1">F-box domain-containing protein</fullName>
    </recommendedName>
</protein>
<dbReference type="PROSITE" id="PS50181">
    <property type="entry name" value="FBOX"/>
    <property type="match status" value="1"/>
</dbReference>
<dbReference type="OrthoDB" id="2322499at2759"/>
<evidence type="ECO:0000259" key="1">
    <source>
        <dbReference type="PROSITE" id="PS50181"/>
    </source>
</evidence>
<dbReference type="Proteomes" id="UP000054270">
    <property type="component" value="Unassembled WGS sequence"/>
</dbReference>
<dbReference type="InterPro" id="IPR001810">
    <property type="entry name" value="F-box_dom"/>
</dbReference>
<accession>A0A0D2KQG4</accession>
<dbReference type="AlphaFoldDB" id="A0A0D2KQG4"/>
<dbReference type="EMBL" id="KN817613">
    <property type="protein sequence ID" value="KJA16862.1"/>
    <property type="molecule type" value="Genomic_DNA"/>
</dbReference>
<dbReference type="InterPro" id="IPR036047">
    <property type="entry name" value="F-box-like_dom_sf"/>
</dbReference>
<evidence type="ECO:0000313" key="3">
    <source>
        <dbReference type="Proteomes" id="UP000054270"/>
    </source>
</evidence>
<reference evidence="3" key="1">
    <citation type="submission" date="2014-04" db="EMBL/GenBank/DDBJ databases">
        <title>Evolutionary Origins and Diversification of the Mycorrhizal Mutualists.</title>
        <authorList>
            <consortium name="DOE Joint Genome Institute"/>
            <consortium name="Mycorrhizal Genomics Consortium"/>
            <person name="Kohler A."/>
            <person name="Kuo A."/>
            <person name="Nagy L.G."/>
            <person name="Floudas D."/>
            <person name="Copeland A."/>
            <person name="Barry K.W."/>
            <person name="Cichocki N."/>
            <person name="Veneault-Fourrey C."/>
            <person name="LaButti K."/>
            <person name="Lindquist E.A."/>
            <person name="Lipzen A."/>
            <person name="Lundell T."/>
            <person name="Morin E."/>
            <person name="Murat C."/>
            <person name="Riley R."/>
            <person name="Ohm R."/>
            <person name="Sun H."/>
            <person name="Tunlid A."/>
            <person name="Henrissat B."/>
            <person name="Grigoriev I.V."/>
            <person name="Hibbett D.S."/>
            <person name="Martin F."/>
        </authorList>
    </citation>
    <scope>NUCLEOTIDE SEQUENCE [LARGE SCALE GENOMIC DNA]</scope>
    <source>
        <strain evidence="3">FD-334 SS-4</strain>
    </source>
</reference>
<proteinExistence type="predicted"/>
<organism evidence="2 3">
    <name type="scientific">Hypholoma sublateritium (strain FD-334 SS-4)</name>
    <dbReference type="NCBI Taxonomy" id="945553"/>
    <lineage>
        <taxon>Eukaryota</taxon>
        <taxon>Fungi</taxon>
        <taxon>Dikarya</taxon>
        <taxon>Basidiomycota</taxon>
        <taxon>Agaricomycotina</taxon>
        <taxon>Agaricomycetes</taxon>
        <taxon>Agaricomycetidae</taxon>
        <taxon>Agaricales</taxon>
        <taxon>Agaricineae</taxon>
        <taxon>Strophariaceae</taxon>
        <taxon>Hypholoma</taxon>
    </lineage>
</organism>
<dbReference type="OMA" id="ACANTSH"/>